<dbReference type="EMBL" id="CAMGYJ010000009">
    <property type="protein sequence ID" value="CAI0542087.1"/>
    <property type="molecule type" value="Genomic_DNA"/>
</dbReference>
<keyword evidence="1" id="KW-0732">Signal</keyword>
<dbReference type="Proteomes" id="UP001154282">
    <property type="component" value="Unassembled WGS sequence"/>
</dbReference>
<sequence length="58" mass="6451">MAKTQSLLIAFVWVLAVASMIMSAAAIRPATISGSNVQPQFHHWGYHHGHHGDHHRKL</sequence>
<keyword evidence="3" id="KW-1185">Reference proteome</keyword>
<protein>
    <submittedName>
        <fullName evidence="2">Uncharacterized protein</fullName>
    </submittedName>
</protein>
<proteinExistence type="predicted"/>
<organism evidence="2 3">
    <name type="scientific">Linum tenue</name>
    <dbReference type="NCBI Taxonomy" id="586396"/>
    <lineage>
        <taxon>Eukaryota</taxon>
        <taxon>Viridiplantae</taxon>
        <taxon>Streptophyta</taxon>
        <taxon>Embryophyta</taxon>
        <taxon>Tracheophyta</taxon>
        <taxon>Spermatophyta</taxon>
        <taxon>Magnoliopsida</taxon>
        <taxon>eudicotyledons</taxon>
        <taxon>Gunneridae</taxon>
        <taxon>Pentapetalae</taxon>
        <taxon>rosids</taxon>
        <taxon>fabids</taxon>
        <taxon>Malpighiales</taxon>
        <taxon>Linaceae</taxon>
        <taxon>Linum</taxon>
    </lineage>
</organism>
<evidence type="ECO:0000313" key="2">
    <source>
        <dbReference type="EMBL" id="CAI0542087.1"/>
    </source>
</evidence>
<accession>A0AAV0Q9N8</accession>
<comment type="caution">
    <text evidence="2">The sequence shown here is derived from an EMBL/GenBank/DDBJ whole genome shotgun (WGS) entry which is preliminary data.</text>
</comment>
<evidence type="ECO:0000313" key="3">
    <source>
        <dbReference type="Proteomes" id="UP001154282"/>
    </source>
</evidence>
<dbReference type="AlphaFoldDB" id="A0AAV0Q9N8"/>
<feature type="signal peptide" evidence="1">
    <location>
        <begin position="1"/>
        <end position="26"/>
    </location>
</feature>
<name>A0AAV0Q9N8_9ROSI</name>
<evidence type="ECO:0000256" key="1">
    <source>
        <dbReference type="SAM" id="SignalP"/>
    </source>
</evidence>
<gene>
    <name evidence="2" type="ORF">LITE_LOCUS42358</name>
</gene>
<reference evidence="2" key="1">
    <citation type="submission" date="2022-08" db="EMBL/GenBank/DDBJ databases">
        <authorList>
            <person name="Gutierrez-Valencia J."/>
        </authorList>
    </citation>
    <scope>NUCLEOTIDE SEQUENCE</scope>
</reference>
<feature type="chain" id="PRO_5043314542" evidence="1">
    <location>
        <begin position="27"/>
        <end position="58"/>
    </location>
</feature>